<organism evidence="1 2">
    <name type="scientific">Novosphingobium sediminis</name>
    <dbReference type="NCBI Taxonomy" id="707214"/>
    <lineage>
        <taxon>Bacteria</taxon>
        <taxon>Pseudomonadati</taxon>
        <taxon>Pseudomonadota</taxon>
        <taxon>Alphaproteobacteria</taxon>
        <taxon>Sphingomonadales</taxon>
        <taxon>Sphingomonadaceae</taxon>
        <taxon>Novosphingobium</taxon>
    </lineage>
</organism>
<dbReference type="RefSeq" id="WP_058193713.1">
    <property type="nucleotide sequence ID" value="NZ_BJYR01000036.1"/>
</dbReference>
<name>A0A512AR02_9SPHN</name>
<comment type="caution">
    <text evidence="1">The sequence shown here is derived from an EMBL/GenBank/DDBJ whole genome shotgun (WGS) entry which is preliminary data.</text>
</comment>
<evidence type="ECO:0008006" key="3">
    <source>
        <dbReference type="Google" id="ProtNLM"/>
    </source>
</evidence>
<dbReference type="AlphaFoldDB" id="A0A512AR02"/>
<dbReference type="Proteomes" id="UP000321464">
    <property type="component" value="Unassembled WGS sequence"/>
</dbReference>
<dbReference type="EMBL" id="BJYR01000036">
    <property type="protein sequence ID" value="GEO02133.1"/>
    <property type="molecule type" value="Genomic_DNA"/>
</dbReference>
<sequence>MERAKFDAAFKELPEGYSEGIYDGRRFGVTVRRSKDGRRNSLFARELAGSDLISFNLYRVSSGKASLKPCEMSADKVVAFVLSYRPDA</sequence>
<evidence type="ECO:0000313" key="2">
    <source>
        <dbReference type="Proteomes" id="UP000321464"/>
    </source>
</evidence>
<accession>A0A512AR02</accession>
<reference evidence="1 2" key="1">
    <citation type="submission" date="2019-07" db="EMBL/GenBank/DDBJ databases">
        <title>Whole genome shotgun sequence of Novosphingobium sediminis NBRC 106119.</title>
        <authorList>
            <person name="Hosoyama A."/>
            <person name="Uohara A."/>
            <person name="Ohji S."/>
            <person name="Ichikawa N."/>
        </authorList>
    </citation>
    <scope>NUCLEOTIDE SEQUENCE [LARGE SCALE GENOMIC DNA]</scope>
    <source>
        <strain evidence="1 2">NBRC 106119</strain>
    </source>
</reference>
<protein>
    <recommendedName>
        <fullName evidence="3">Peptide methionine sulfoxide reductase</fullName>
    </recommendedName>
</protein>
<proteinExistence type="predicted"/>
<dbReference type="OrthoDB" id="1189996at2"/>
<gene>
    <name evidence="1" type="ORF">NSE01_39650</name>
</gene>
<keyword evidence="2" id="KW-1185">Reference proteome</keyword>
<evidence type="ECO:0000313" key="1">
    <source>
        <dbReference type="EMBL" id="GEO02133.1"/>
    </source>
</evidence>